<feature type="compositionally biased region" description="Low complexity" evidence="1">
    <location>
        <begin position="79"/>
        <end position="101"/>
    </location>
</feature>
<keyword evidence="3" id="KW-1185">Reference proteome</keyword>
<accession>A0A0D2FDG0</accession>
<evidence type="ECO:0000256" key="1">
    <source>
        <dbReference type="SAM" id="MobiDB-lite"/>
    </source>
</evidence>
<feature type="region of interest" description="Disordered" evidence="1">
    <location>
        <begin position="341"/>
        <end position="367"/>
    </location>
</feature>
<sequence length="373" mass="41505">MMTIRVMNFQYETKSTMADRIDESDAESFHSAISTVTKGSCKARQQQSSKRNEHPVRTDPRILKQGNAPTRPRSKTACSQRSASSQKSQSRSRPSSLRQDSIPIPRRRTSLPRQKQRTRRDSATLHLQSCQLFSSLNGMLAMSRDVTPLPSLSSSRTTTRHASLVPDGTFDADGIQRVCEKIDARLATAAADPFAYGYSGAGSVENSPTLSSGFHAPTDEHSSLLSRAMTVPSARTPQRPQLDTVISWTSNATRRTEYEKIDRANRGVRGFVRRVWPQCLRKKNGRRGFFTGDCDGDSVRRFRMDVSDADADADDDNDSEIGQQNFDHRGLDEKMALELESPAASKGNTAMGNETLRGKEAKPRKPWLSCFDL</sequence>
<organism evidence="2 3">
    <name type="scientific">Phialophora macrospora</name>
    <dbReference type="NCBI Taxonomy" id="1851006"/>
    <lineage>
        <taxon>Eukaryota</taxon>
        <taxon>Fungi</taxon>
        <taxon>Dikarya</taxon>
        <taxon>Ascomycota</taxon>
        <taxon>Pezizomycotina</taxon>
        <taxon>Eurotiomycetes</taxon>
        <taxon>Chaetothyriomycetidae</taxon>
        <taxon>Chaetothyriales</taxon>
        <taxon>Herpotrichiellaceae</taxon>
        <taxon>Phialophora</taxon>
    </lineage>
</organism>
<feature type="compositionally biased region" description="Polar residues" evidence="1">
    <location>
        <begin position="35"/>
        <end position="49"/>
    </location>
</feature>
<dbReference type="EMBL" id="KN846960">
    <property type="protein sequence ID" value="KIW64900.1"/>
    <property type="molecule type" value="Genomic_DNA"/>
</dbReference>
<feature type="compositionally biased region" description="Acidic residues" evidence="1">
    <location>
        <begin position="309"/>
        <end position="319"/>
    </location>
</feature>
<dbReference type="HOGENOM" id="CLU_049470_0_0_1"/>
<protein>
    <submittedName>
        <fullName evidence="2">Uncharacterized protein</fullName>
    </submittedName>
</protein>
<evidence type="ECO:0000313" key="2">
    <source>
        <dbReference type="EMBL" id="KIW64900.1"/>
    </source>
</evidence>
<evidence type="ECO:0000313" key="3">
    <source>
        <dbReference type="Proteomes" id="UP000054266"/>
    </source>
</evidence>
<feature type="compositionally biased region" description="Basic and acidic residues" evidence="1">
    <location>
        <begin position="50"/>
        <end position="62"/>
    </location>
</feature>
<gene>
    <name evidence="2" type="ORF">PV04_07204</name>
</gene>
<name>A0A0D2FDG0_9EURO</name>
<reference evidence="2 3" key="1">
    <citation type="submission" date="2015-01" db="EMBL/GenBank/DDBJ databases">
        <title>The Genome Sequence of Capronia semiimmersa CBS27337.</title>
        <authorList>
            <consortium name="The Broad Institute Genomics Platform"/>
            <person name="Cuomo C."/>
            <person name="de Hoog S."/>
            <person name="Gorbushina A."/>
            <person name="Stielow B."/>
            <person name="Teixiera M."/>
            <person name="Abouelleil A."/>
            <person name="Chapman S.B."/>
            <person name="Priest M."/>
            <person name="Young S.K."/>
            <person name="Wortman J."/>
            <person name="Nusbaum C."/>
            <person name="Birren B."/>
        </authorList>
    </citation>
    <scope>NUCLEOTIDE SEQUENCE [LARGE SCALE GENOMIC DNA]</scope>
    <source>
        <strain evidence="2 3">CBS 27337</strain>
    </source>
</reference>
<feature type="region of interest" description="Disordered" evidence="1">
    <location>
        <begin position="309"/>
        <end position="329"/>
    </location>
</feature>
<dbReference type="AlphaFoldDB" id="A0A0D2FDG0"/>
<proteinExistence type="predicted"/>
<feature type="compositionally biased region" description="Basic residues" evidence="1">
    <location>
        <begin position="105"/>
        <end position="118"/>
    </location>
</feature>
<feature type="region of interest" description="Disordered" evidence="1">
    <location>
        <begin position="35"/>
        <end position="122"/>
    </location>
</feature>
<dbReference type="Proteomes" id="UP000054266">
    <property type="component" value="Unassembled WGS sequence"/>
</dbReference>